<dbReference type="EMBL" id="FOPJ01000001">
    <property type="protein sequence ID" value="SFG20387.1"/>
    <property type="molecule type" value="Genomic_DNA"/>
</dbReference>
<accession>A0A1I2Q2C3</accession>
<keyword evidence="1" id="KW-0812">Transmembrane</keyword>
<protein>
    <submittedName>
        <fullName evidence="2">Uncharacterized protein</fullName>
    </submittedName>
</protein>
<feature type="transmembrane region" description="Helical" evidence="1">
    <location>
        <begin position="21"/>
        <end position="45"/>
    </location>
</feature>
<gene>
    <name evidence="2" type="ORF">SAMN05660282_00266</name>
</gene>
<reference evidence="2 3" key="1">
    <citation type="submission" date="2016-10" db="EMBL/GenBank/DDBJ databases">
        <authorList>
            <person name="de Groot N.N."/>
        </authorList>
    </citation>
    <scope>NUCLEOTIDE SEQUENCE [LARGE SCALE GENOMIC DNA]</scope>
    <source>
        <strain>J11</strain>
        <strain evidence="3">PG 39</strain>
    </source>
</reference>
<evidence type="ECO:0000313" key="2">
    <source>
        <dbReference type="EMBL" id="SFG20387.1"/>
    </source>
</evidence>
<keyword evidence="3" id="KW-1185">Reference proteome</keyword>
<proteinExistence type="predicted"/>
<evidence type="ECO:0000313" key="3">
    <source>
        <dbReference type="Proteomes" id="UP000199065"/>
    </source>
</evidence>
<feature type="transmembrane region" description="Helical" evidence="1">
    <location>
        <begin position="122"/>
        <end position="139"/>
    </location>
</feature>
<sequence length="151" mass="16431">MSQEHQPRTSAPDVDNLMPASIRWAGIIAIIQSVIGLGYAVLLIIRQLQGKHDPSLVADAENSNIGWVGYGTALFFIIIFGAVILAAINMMRGRKWGRGPVAMLQMILLLISWFMFQGGAIPLAVATGLSSLLGLIFLFNPRAIAWVADHY</sequence>
<keyword evidence="1" id="KW-1133">Transmembrane helix</keyword>
<dbReference type="STRING" id="185761.SAMN05660282_00266"/>
<evidence type="ECO:0000256" key="1">
    <source>
        <dbReference type="SAM" id="Phobius"/>
    </source>
</evidence>
<feature type="transmembrane region" description="Helical" evidence="1">
    <location>
        <begin position="100"/>
        <end position="116"/>
    </location>
</feature>
<dbReference type="AlphaFoldDB" id="A0A1I2Q2C3"/>
<feature type="transmembrane region" description="Helical" evidence="1">
    <location>
        <begin position="65"/>
        <end position="88"/>
    </location>
</feature>
<keyword evidence="1" id="KW-0472">Membrane</keyword>
<name>A0A1I2Q2C3_9CORY</name>
<dbReference type="Proteomes" id="UP000199065">
    <property type="component" value="Unassembled WGS sequence"/>
</dbReference>
<organism evidence="2 3">
    <name type="scientific">Corynebacterium spheniscorum</name>
    <dbReference type="NCBI Taxonomy" id="185761"/>
    <lineage>
        <taxon>Bacteria</taxon>
        <taxon>Bacillati</taxon>
        <taxon>Actinomycetota</taxon>
        <taxon>Actinomycetes</taxon>
        <taxon>Mycobacteriales</taxon>
        <taxon>Corynebacteriaceae</taxon>
        <taxon>Corynebacterium</taxon>
    </lineage>
</organism>